<evidence type="ECO:0000259" key="4">
    <source>
        <dbReference type="PROSITE" id="PS50001"/>
    </source>
</evidence>
<feature type="region of interest" description="Disordered" evidence="3">
    <location>
        <begin position="1"/>
        <end position="29"/>
    </location>
</feature>
<dbReference type="PANTHER" id="PTHR10155:SF0">
    <property type="entry name" value="SUPPRESSOR OF CYTOKINE SIGNALING AT 36E, ISOFORM D"/>
    <property type="match status" value="1"/>
</dbReference>
<reference evidence="5 7" key="2">
    <citation type="journal article" date="2013" name="Nature">
        <title>Insights into bilaterian evolution from three spiralian genomes.</title>
        <authorList>
            <person name="Simakov O."/>
            <person name="Marletaz F."/>
            <person name="Cho S.J."/>
            <person name="Edsinger-Gonzales E."/>
            <person name="Havlak P."/>
            <person name="Hellsten U."/>
            <person name="Kuo D.H."/>
            <person name="Larsson T."/>
            <person name="Lv J."/>
            <person name="Arendt D."/>
            <person name="Savage R."/>
            <person name="Osoegawa K."/>
            <person name="de Jong P."/>
            <person name="Grimwood J."/>
            <person name="Chapman J.A."/>
            <person name="Shapiro H."/>
            <person name="Aerts A."/>
            <person name="Otillar R.P."/>
            <person name="Terry A.Y."/>
            <person name="Boore J.L."/>
            <person name="Grigoriev I.V."/>
            <person name="Lindberg D.R."/>
            <person name="Seaver E.C."/>
            <person name="Weisblat D.A."/>
            <person name="Putnam N.H."/>
            <person name="Rokhsar D.S."/>
        </authorList>
    </citation>
    <scope>NUCLEOTIDE SEQUENCE</scope>
    <source>
        <strain evidence="5 7">I ESC-2004</strain>
    </source>
</reference>
<name>R7UJ48_CAPTE</name>
<dbReference type="SMART" id="SM00252">
    <property type="entry name" value="SH2"/>
    <property type="match status" value="1"/>
</dbReference>
<dbReference type="HOGENOM" id="CLU_842635_0_0_1"/>
<evidence type="ECO:0000256" key="3">
    <source>
        <dbReference type="SAM" id="MobiDB-lite"/>
    </source>
</evidence>
<keyword evidence="7" id="KW-1185">Reference proteome</keyword>
<evidence type="ECO:0000256" key="2">
    <source>
        <dbReference type="PROSITE-ProRule" id="PRU00191"/>
    </source>
</evidence>
<dbReference type="Proteomes" id="UP000014760">
    <property type="component" value="Unassembled WGS sequence"/>
</dbReference>
<sequence>MEKISACRKLSKKKWTPEHSDDQDSQDEHDYEHIVDSQMYNIDFDADKDYVEPTAKLKQQSENINEEHHKGNIVDKVAQVAKYAWYWGPVSREETEEMLRGQLPGSYLVRDGLGDVGHMLTLSFVDQTFQHLKIKLRIGSDSVYFYNSVSTDGILYPDIISLIAGYQDIGIIKKAVYRQHIFAGLCSFDEQHLLREMCALPKEAWYFGPLSPNQVEYELSEQSEGTGVVYDCCEQAHQILQLSVVQLGLPTLNLPIKHQSGFFVLNDIHTRSFKELFDHKIRIRGGTRELVQTVYNELDVIGKYKIDATIKDTPVRWMRVFAKPTRNYVL</sequence>
<evidence type="ECO:0000256" key="1">
    <source>
        <dbReference type="ARBA" id="ARBA00022999"/>
    </source>
</evidence>
<proteinExistence type="predicted"/>
<reference evidence="7" key="1">
    <citation type="submission" date="2012-12" db="EMBL/GenBank/DDBJ databases">
        <authorList>
            <person name="Hellsten U."/>
            <person name="Grimwood J."/>
            <person name="Chapman J.A."/>
            <person name="Shapiro H."/>
            <person name="Aerts A."/>
            <person name="Otillar R.P."/>
            <person name="Terry A.Y."/>
            <person name="Boore J.L."/>
            <person name="Simakov O."/>
            <person name="Marletaz F."/>
            <person name="Cho S.-J."/>
            <person name="Edsinger-Gonzales E."/>
            <person name="Havlak P."/>
            <person name="Kuo D.-H."/>
            <person name="Larsson T."/>
            <person name="Lv J."/>
            <person name="Arendt D."/>
            <person name="Savage R."/>
            <person name="Osoegawa K."/>
            <person name="de Jong P."/>
            <person name="Lindberg D.R."/>
            <person name="Seaver E.C."/>
            <person name="Weisblat D.A."/>
            <person name="Putnam N.H."/>
            <person name="Grigoriev I.V."/>
            <person name="Rokhsar D.S."/>
        </authorList>
    </citation>
    <scope>NUCLEOTIDE SEQUENCE</scope>
    <source>
        <strain evidence="7">I ESC-2004</strain>
    </source>
</reference>
<evidence type="ECO:0000313" key="7">
    <source>
        <dbReference type="Proteomes" id="UP000014760"/>
    </source>
</evidence>
<organism evidence="5">
    <name type="scientific">Capitella teleta</name>
    <name type="common">Polychaete worm</name>
    <dbReference type="NCBI Taxonomy" id="283909"/>
    <lineage>
        <taxon>Eukaryota</taxon>
        <taxon>Metazoa</taxon>
        <taxon>Spiralia</taxon>
        <taxon>Lophotrochozoa</taxon>
        <taxon>Annelida</taxon>
        <taxon>Polychaeta</taxon>
        <taxon>Sedentaria</taxon>
        <taxon>Scolecida</taxon>
        <taxon>Capitellidae</taxon>
        <taxon>Capitella</taxon>
    </lineage>
</organism>
<gene>
    <name evidence="5" type="ORF">CAPTEDRAFT_196922</name>
</gene>
<dbReference type="AlphaFoldDB" id="R7UJ48"/>
<dbReference type="SUPFAM" id="SSF55550">
    <property type="entry name" value="SH2 domain"/>
    <property type="match status" value="1"/>
</dbReference>
<feature type="compositionally biased region" description="Basic and acidic residues" evidence="3">
    <location>
        <begin position="15"/>
        <end position="29"/>
    </location>
</feature>
<reference evidence="6" key="3">
    <citation type="submission" date="2015-06" db="UniProtKB">
        <authorList>
            <consortium name="EnsemblMetazoa"/>
        </authorList>
    </citation>
    <scope>IDENTIFICATION</scope>
</reference>
<dbReference type="InterPro" id="IPR036860">
    <property type="entry name" value="SH2_dom_sf"/>
</dbReference>
<dbReference type="InterPro" id="IPR000980">
    <property type="entry name" value="SH2"/>
</dbReference>
<accession>R7UJ48</accession>
<evidence type="ECO:0000313" key="5">
    <source>
        <dbReference type="EMBL" id="ELU06230.1"/>
    </source>
</evidence>
<feature type="domain" description="SH2" evidence="4">
    <location>
        <begin position="85"/>
        <end position="168"/>
    </location>
</feature>
<dbReference type="Pfam" id="PF00017">
    <property type="entry name" value="SH2"/>
    <property type="match status" value="1"/>
</dbReference>
<dbReference type="EnsemblMetazoa" id="CapteT196922">
    <property type="protein sequence ID" value="CapteP196922"/>
    <property type="gene ID" value="CapteG196922"/>
</dbReference>
<dbReference type="EMBL" id="KB300862">
    <property type="protein sequence ID" value="ELU06230.1"/>
    <property type="molecule type" value="Genomic_DNA"/>
</dbReference>
<dbReference type="EMBL" id="AMQN01007532">
    <property type="status" value="NOT_ANNOTATED_CDS"/>
    <property type="molecule type" value="Genomic_DNA"/>
</dbReference>
<dbReference type="Gene3D" id="3.30.505.10">
    <property type="entry name" value="SH2 domain"/>
    <property type="match status" value="2"/>
</dbReference>
<keyword evidence="1 2" id="KW-0727">SH2 domain</keyword>
<dbReference type="PANTHER" id="PTHR10155">
    <property type="entry name" value="PHOSPHATIDYLINOSITOL 3-KINASE REGULATORY SUBUNIT"/>
    <property type="match status" value="1"/>
</dbReference>
<protein>
    <recommendedName>
        <fullName evidence="4">SH2 domain-containing protein</fullName>
    </recommendedName>
</protein>
<evidence type="ECO:0000313" key="6">
    <source>
        <dbReference type="EnsemblMetazoa" id="CapteP196922"/>
    </source>
</evidence>
<dbReference type="PROSITE" id="PS50001">
    <property type="entry name" value="SH2"/>
    <property type="match status" value="1"/>
</dbReference>